<accession>Q2FUD4</accession>
<organism evidence="1 2">
    <name type="scientific">Methanospirillum hungatei JF-1 (strain ATCC 27890 / DSM 864 / NBRC 100397 / JF-1)</name>
    <dbReference type="NCBI Taxonomy" id="323259"/>
    <lineage>
        <taxon>Archaea</taxon>
        <taxon>Methanobacteriati</taxon>
        <taxon>Methanobacteriota</taxon>
        <taxon>Stenosarchaea group</taxon>
        <taxon>Methanomicrobia</taxon>
        <taxon>Methanomicrobiales</taxon>
        <taxon>Methanospirillaceae</taxon>
        <taxon>Methanospirillum</taxon>
    </lineage>
</organism>
<gene>
    <name evidence="1" type="ordered locus">Mhun_0858</name>
</gene>
<dbReference type="GeneID" id="3922244"/>
<dbReference type="EMBL" id="CP000254">
    <property type="protein sequence ID" value="ABD40610.1"/>
    <property type="molecule type" value="Genomic_DNA"/>
</dbReference>
<dbReference type="KEGG" id="mhu:Mhun_0858"/>
<dbReference type="STRING" id="323259.Mhun_0858"/>
<dbReference type="eggNOG" id="arCOG03334">
    <property type="taxonomic scope" value="Archaea"/>
</dbReference>
<dbReference type="HOGENOM" id="CLU_143943_3_1_2"/>
<dbReference type="OrthoDB" id="134458at2157"/>
<reference evidence="2" key="1">
    <citation type="journal article" date="2016" name="Stand. Genomic Sci.">
        <title>Complete genome sequence of Methanospirillum hungatei type strain JF1.</title>
        <authorList>
            <person name="Gunsalus R.P."/>
            <person name="Cook L.E."/>
            <person name="Crable B."/>
            <person name="Rohlin L."/>
            <person name="McDonald E."/>
            <person name="Mouttaki H."/>
            <person name="Sieber J.R."/>
            <person name="Poweleit N."/>
            <person name="Zhou H."/>
            <person name="Lapidus A.L."/>
            <person name="Daligault H.E."/>
            <person name="Land M."/>
            <person name="Gilna P."/>
            <person name="Ivanova N."/>
            <person name="Kyrpides N."/>
            <person name="Culley D.E."/>
            <person name="McInerney M.J."/>
        </authorList>
    </citation>
    <scope>NUCLEOTIDE SEQUENCE [LARGE SCALE GENOMIC DNA]</scope>
    <source>
        <strain evidence="2">ATCC 27890 / DSM 864 / NBRC 100397 / JF-1</strain>
    </source>
</reference>
<dbReference type="Pfam" id="PF08859">
    <property type="entry name" value="DGC"/>
    <property type="match status" value="1"/>
</dbReference>
<dbReference type="RefSeq" id="WP_011447889.1">
    <property type="nucleotide sequence ID" value="NC_007796.1"/>
</dbReference>
<proteinExistence type="predicted"/>
<dbReference type="InParanoid" id="Q2FUD4"/>
<dbReference type="Proteomes" id="UP000001941">
    <property type="component" value="Chromosome"/>
</dbReference>
<dbReference type="AlphaFoldDB" id="Q2FUD4"/>
<name>Q2FUD4_METHJ</name>
<evidence type="ECO:0000313" key="2">
    <source>
        <dbReference type="Proteomes" id="UP000001941"/>
    </source>
</evidence>
<dbReference type="InterPro" id="IPR014958">
    <property type="entry name" value="DGC"/>
</dbReference>
<evidence type="ECO:0008006" key="3">
    <source>
        <dbReference type="Google" id="ProtNLM"/>
    </source>
</evidence>
<keyword evidence="2" id="KW-1185">Reference proteome</keyword>
<evidence type="ECO:0000313" key="1">
    <source>
        <dbReference type="EMBL" id="ABD40610.1"/>
    </source>
</evidence>
<sequence>MHLDSDTALVTCSGISNTGKLTTKVSDALHRRCPGIIECSLAARSDPEKLRDVLAHAKRIVIIDGCSDCCGRKKLKEHGYDPDIHVIATECGIVKNGMEDPRFDEIELLTSVVREKLR</sequence>
<dbReference type="EnsemblBacteria" id="ABD40610">
    <property type="protein sequence ID" value="ABD40610"/>
    <property type="gene ID" value="Mhun_0858"/>
</dbReference>
<protein>
    <recommendedName>
        <fullName evidence="3">Zinc-binding protein</fullName>
    </recommendedName>
</protein>